<evidence type="ECO:0000313" key="7">
    <source>
        <dbReference type="Proteomes" id="UP001179181"/>
    </source>
</evidence>
<keyword evidence="2 4" id="KW-0547">Nucleotide-binding</keyword>
<protein>
    <recommendedName>
        <fullName evidence="4">Corrinoid adenosyltransferase</fullName>
        <ecNumber evidence="4">2.5.1.17</ecNumber>
    </recommendedName>
    <alternativeName>
        <fullName evidence="4">Cob(II)alamin adenosyltransferase</fullName>
    </alternativeName>
    <alternativeName>
        <fullName evidence="4">Cob(II)yrinic acid a,c-diamide adenosyltransferase</fullName>
    </alternativeName>
    <alternativeName>
        <fullName evidence="4">Cobinamide/cobalamin adenosyltransferase</fullName>
    </alternativeName>
</protein>
<dbReference type="PANTHER" id="PTHR12213:SF0">
    <property type="entry name" value="CORRINOID ADENOSYLTRANSFERASE MMAB"/>
    <property type="match status" value="1"/>
</dbReference>
<dbReference type="InterPro" id="IPR036451">
    <property type="entry name" value="CblAdoTrfase-like_sf"/>
</dbReference>
<keyword evidence="1 4" id="KW-0808">Transferase</keyword>
<comment type="pathway">
    <text evidence="4">Cofactor biosynthesis; adenosylcobalamin biosynthesis; adenosylcobalamin from cob(II)yrinate a,c-diamide: step 2/7.</text>
</comment>
<comment type="caution">
    <text evidence="6">The sequence shown here is derived from an EMBL/GenBank/DDBJ whole genome shotgun (WGS) entry which is preliminary data.</text>
</comment>
<dbReference type="InterPro" id="IPR016030">
    <property type="entry name" value="CblAdoTrfase-like"/>
</dbReference>
<dbReference type="Gene3D" id="1.20.1200.10">
    <property type="entry name" value="Cobalamin adenosyltransferase-like"/>
    <property type="match status" value="1"/>
</dbReference>
<gene>
    <name evidence="6" type="ORF">FHS68_004458</name>
</gene>
<dbReference type="SUPFAM" id="SSF89028">
    <property type="entry name" value="Cobalamin adenosyltransferase-like"/>
    <property type="match status" value="1"/>
</dbReference>
<evidence type="ECO:0000256" key="4">
    <source>
        <dbReference type="RuleBase" id="RU366026"/>
    </source>
</evidence>
<comment type="catalytic activity">
    <reaction evidence="4">
        <text>2 cob(II)yrinate a,c diamide + reduced [electron-transfer flavoprotein] + 2 ATP = 2 adenosylcob(III)yrinate a,c-diamide + 2 triphosphate + oxidized [electron-transfer flavoprotein] + 3 H(+)</text>
        <dbReference type="Rhea" id="RHEA:11528"/>
        <dbReference type="Rhea" id="RHEA-COMP:10685"/>
        <dbReference type="Rhea" id="RHEA-COMP:10686"/>
        <dbReference type="ChEBI" id="CHEBI:15378"/>
        <dbReference type="ChEBI" id="CHEBI:18036"/>
        <dbReference type="ChEBI" id="CHEBI:30616"/>
        <dbReference type="ChEBI" id="CHEBI:57692"/>
        <dbReference type="ChEBI" id="CHEBI:58307"/>
        <dbReference type="ChEBI" id="CHEBI:58503"/>
        <dbReference type="ChEBI" id="CHEBI:58537"/>
        <dbReference type="EC" id="2.5.1.17"/>
    </reaction>
</comment>
<evidence type="ECO:0000256" key="1">
    <source>
        <dbReference type="ARBA" id="ARBA00022679"/>
    </source>
</evidence>
<keyword evidence="7" id="KW-1185">Reference proteome</keyword>
<dbReference type="RefSeq" id="WP_167274844.1">
    <property type="nucleotide sequence ID" value="NZ_JAASQJ010000005.1"/>
</dbReference>
<dbReference type="EC" id="2.5.1.17" evidence="4"/>
<dbReference type="EMBL" id="JAASQJ010000005">
    <property type="protein sequence ID" value="NIJ55269.1"/>
    <property type="molecule type" value="Genomic_DNA"/>
</dbReference>
<dbReference type="InterPro" id="IPR029499">
    <property type="entry name" value="PduO-typ"/>
</dbReference>
<comment type="similarity">
    <text evidence="4">Belongs to the Cob(I)alamin adenosyltransferase family.</text>
</comment>
<evidence type="ECO:0000256" key="3">
    <source>
        <dbReference type="ARBA" id="ARBA00022840"/>
    </source>
</evidence>
<dbReference type="NCBIfam" id="TIGR00636">
    <property type="entry name" value="PduO_Nterm"/>
    <property type="match status" value="1"/>
</dbReference>
<name>A0ABX0UTM4_9BACT</name>
<organism evidence="6 7">
    <name type="scientific">Dyadobacter arcticus</name>
    <dbReference type="NCBI Taxonomy" id="1078754"/>
    <lineage>
        <taxon>Bacteria</taxon>
        <taxon>Pseudomonadati</taxon>
        <taxon>Bacteroidota</taxon>
        <taxon>Cytophagia</taxon>
        <taxon>Cytophagales</taxon>
        <taxon>Spirosomataceae</taxon>
        <taxon>Dyadobacter</taxon>
    </lineage>
</organism>
<dbReference type="PANTHER" id="PTHR12213">
    <property type="entry name" value="CORRINOID ADENOSYLTRANSFERASE"/>
    <property type="match status" value="1"/>
</dbReference>
<proteinExistence type="inferred from homology"/>
<feature type="domain" description="Cobalamin adenosyltransferase-like" evidence="5">
    <location>
        <begin position="3"/>
        <end position="166"/>
    </location>
</feature>
<sequence length="186" mass="21336">MKIYTKTGDKGTTSLIGGTRLSKAHVRIEAYGTVDELNSYIGLLRDQHVNENHRDFLKEIQDRLFTIGSHLASEPEQTKRILPDLEEKDILFLENEMDIIEAKIPPLNAFVLPGGHQSVSFGHVARTVCRRAERAVIHLQQGEEVEAIVIRYLNRLSDYLFMLCRAMTYELEVEEVTWKPRVSSKK</sequence>
<comment type="catalytic activity">
    <reaction evidence="4">
        <text>2 cob(II)alamin + reduced [electron-transfer flavoprotein] + 2 ATP = 2 adenosylcob(III)alamin + 2 triphosphate + oxidized [electron-transfer flavoprotein] + 3 H(+)</text>
        <dbReference type="Rhea" id="RHEA:28671"/>
        <dbReference type="Rhea" id="RHEA-COMP:10685"/>
        <dbReference type="Rhea" id="RHEA-COMP:10686"/>
        <dbReference type="ChEBI" id="CHEBI:15378"/>
        <dbReference type="ChEBI" id="CHEBI:16304"/>
        <dbReference type="ChEBI" id="CHEBI:18036"/>
        <dbReference type="ChEBI" id="CHEBI:18408"/>
        <dbReference type="ChEBI" id="CHEBI:30616"/>
        <dbReference type="ChEBI" id="CHEBI:57692"/>
        <dbReference type="ChEBI" id="CHEBI:58307"/>
        <dbReference type="EC" id="2.5.1.17"/>
    </reaction>
</comment>
<evidence type="ECO:0000313" key="6">
    <source>
        <dbReference type="EMBL" id="NIJ55269.1"/>
    </source>
</evidence>
<dbReference type="Pfam" id="PF01923">
    <property type="entry name" value="Cob_adeno_trans"/>
    <property type="match status" value="1"/>
</dbReference>
<dbReference type="GO" id="GO:0008817">
    <property type="term" value="F:corrinoid adenosyltransferase activity"/>
    <property type="evidence" value="ECO:0007669"/>
    <property type="project" value="UniProtKB-EC"/>
</dbReference>
<keyword evidence="3 4" id="KW-0067">ATP-binding</keyword>
<evidence type="ECO:0000259" key="5">
    <source>
        <dbReference type="Pfam" id="PF01923"/>
    </source>
</evidence>
<accession>A0ABX0UTM4</accession>
<keyword evidence="4" id="KW-0169">Cobalamin biosynthesis</keyword>
<reference evidence="6 7" key="1">
    <citation type="submission" date="2020-03" db="EMBL/GenBank/DDBJ databases">
        <title>Genomic Encyclopedia of Type Strains, Phase IV (KMG-IV): sequencing the most valuable type-strain genomes for metagenomic binning, comparative biology and taxonomic classification.</title>
        <authorList>
            <person name="Goeker M."/>
        </authorList>
    </citation>
    <scope>NUCLEOTIDE SEQUENCE [LARGE SCALE GENOMIC DNA]</scope>
    <source>
        <strain evidence="6 7">DSM 102865</strain>
    </source>
</reference>
<evidence type="ECO:0000256" key="2">
    <source>
        <dbReference type="ARBA" id="ARBA00022741"/>
    </source>
</evidence>
<dbReference type="Proteomes" id="UP001179181">
    <property type="component" value="Unassembled WGS sequence"/>
</dbReference>